<gene>
    <name evidence="5" type="ORF">OSSY52_02240</name>
</gene>
<proteinExistence type="predicted"/>
<reference evidence="5 6" key="1">
    <citation type="submission" date="2018-06" db="EMBL/GenBank/DDBJ databases">
        <title>Genome sequencing of Oceanotoga sp. sy52.</title>
        <authorList>
            <person name="Mori K."/>
        </authorList>
    </citation>
    <scope>NUCLEOTIDE SEQUENCE [LARGE SCALE GENOMIC DNA]</scope>
    <source>
        <strain evidence="6">sy52</strain>
    </source>
</reference>
<feature type="domain" description="ABC transporter" evidence="4">
    <location>
        <begin position="2"/>
        <end position="229"/>
    </location>
</feature>
<sequence>MIKFEKVSFNYKNKVEVLNDLTVEFPSNEITGLIGHNGAGKTTIYRLISNLILPSEGKIIINQDMITDYKKQVAYIPSGASIYERLTAYENLVFRAKIIGLSKDEYDKKIKILLKKLKLSKRIHDKAYDFSNGMKKRLGLASALIGSPKLLLIDEALNGIDPESINIIVNILKELNENGTTIIITSHDLSLIHDLCTEIKILNEGEFVYQGEKNKEFKDFKEFYLSLTTNYDEEEDFVE</sequence>
<dbReference type="PROSITE" id="PS50893">
    <property type="entry name" value="ABC_TRANSPORTER_2"/>
    <property type="match status" value="1"/>
</dbReference>
<dbReference type="KEGG" id="ocy:OSSY52_02240"/>
<dbReference type="RefSeq" id="WP_190615215.1">
    <property type="nucleotide sequence ID" value="NZ_AP018712.1"/>
</dbReference>
<evidence type="ECO:0000313" key="5">
    <source>
        <dbReference type="EMBL" id="BBE30083.1"/>
    </source>
</evidence>
<dbReference type="InterPro" id="IPR003593">
    <property type="entry name" value="AAA+_ATPase"/>
</dbReference>
<dbReference type="Gene3D" id="3.40.50.300">
    <property type="entry name" value="P-loop containing nucleotide triphosphate hydrolases"/>
    <property type="match status" value="1"/>
</dbReference>
<dbReference type="CDD" id="cd03230">
    <property type="entry name" value="ABC_DR_subfamily_A"/>
    <property type="match status" value="1"/>
</dbReference>
<dbReference type="InParanoid" id="A0A7G1G5M5"/>
<dbReference type="Pfam" id="PF00005">
    <property type="entry name" value="ABC_tran"/>
    <property type="match status" value="1"/>
</dbReference>
<accession>A0A7G1G5M5</accession>
<evidence type="ECO:0000256" key="2">
    <source>
        <dbReference type="ARBA" id="ARBA00022741"/>
    </source>
</evidence>
<keyword evidence="6" id="KW-1185">Reference proteome</keyword>
<evidence type="ECO:0000313" key="6">
    <source>
        <dbReference type="Proteomes" id="UP000516361"/>
    </source>
</evidence>
<dbReference type="EMBL" id="AP018712">
    <property type="protein sequence ID" value="BBE30083.1"/>
    <property type="molecule type" value="Genomic_DNA"/>
</dbReference>
<organism evidence="5 6">
    <name type="scientific">Tepiditoga spiralis</name>
    <dbReference type="NCBI Taxonomy" id="2108365"/>
    <lineage>
        <taxon>Bacteria</taxon>
        <taxon>Thermotogati</taxon>
        <taxon>Thermotogota</taxon>
        <taxon>Thermotogae</taxon>
        <taxon>Petrotogales</taxon>
        <taxon>Petrotogaceae</taxon>
        <taxon>Tepiditoga</taxon>
    </lineage>
</organism>
<evidence type="ECO:0000256" key="3">
    <source>
        <dbReference type="ARBA" id="ARBA00022840"/>
    </source>
</evidence>
<dbReference type="GO" id="GO:0005524">
    <property type="term" value="F:ATP binding"/>
    <property type="evidence" value="ECO:0007669"/>
    <property type="project" value="UniProtKB-KW"/>
</dbReference>
<dbReference type="InterPro" id="IPR027417">
    <property type="entry name" value="P-loop_NTPase"/>
</dbReference>
<dbReference type="InterPro" id="IPR003439">
    <property type="entry name" value="ABC_transporter-like_ATP-bd"/>
</dbReference>
<keyword evidence="1" id="KW-0813">Transport</keyword>
<dbReference type="Proteomes" id="UP000516361">
    <property type="component" value="Chromosome"/>
</dbReference>
<evidence type="ECO:0000259" key="4">
    <source>
        <dbReference type="PROSITE" id="PS50893"/>
    </source>
</evidence>
<dbReference type="GO" id="GO:0016887">
    <property type="term" value="F:ATP hydrolysis activity"/>
    <property type="evidence" value="ECO:0007669"/>
    <property type="project" value="InterPro"/>
</dbReference>
<dbReference type="AlphaFoldDB" id="A0A7G1G5M5"/>
<keyword evidence="2" id="KW-0547">Nucleotide-binding</keyword>
<dbReference type="SMART" id="SM00382">
    <property type="entry name" value="AAA"/>
    <property type="match status" value="1"/>
</dbReference>
<dbReference type="SUPFAM" id="SSF52540">
    <property type="entry name" value="P-loop containing nucleoside triphosphate hydrolases"/>
    <property type="match status" value="1"/>
</dbReference>
<name>A0A7G1G5M5_9BACT</name>
<evidence type="ECO:0000256" key="1">
    <source>
        <dbReference type="ARBA" id="ARBA00022448"/>
    </source>
</evidence>
<dbReference type="InterPro" id="IPR051782">
    <property type="entry name" value="ABC_Transporter_VariousFunc"/>
</dbReference>
<dbReference type="PANTHER" id="PTHR42939:SF1">
    <property type="entry name" value="ABC TRANSPORTER ATP-BINDING PROTEIN ALBC-RELATED"/>
    <property type="match status" value="1"/>
</dbReference>
<keyword evidence="3" id="KW-0067">ATP-binding</keyword>
<dbReference type="PANTHER" id="PTHR42939">
    <property type="entry name" value="ABC TRANSPORTER ATP-BINDING PROTEIN ALBC-RELATED"/>
    <property type="match status" value="1"/>
</dbReference>
<protein>
    <recommendedName>
        <fullName evidence="4">ABC transporter domain-containing protein</fullName>
    </recommendedName>
</protein>